<dbReference type="AlphaFoldDB" id="A0AA96LIY2"/>
<accession>A0AA96LIY2</accession>
<dbReference type="RefSeq" id="WP_315607948.1">
    <property type="nucleotide sequence ID" value="NZ_CP130318.1"/>
</dbReference>
<evidence type="ECO:0000259" key="2">
    <source>
        <dbReference type="Pfam" id="PF25888"/>
    </source>
</evidence>
<evidence type="ECO:0000256" key="1">
    <source>
        <dbReference type="SAM" id="MobiDB-lite"/>
    </source>
</evidence>
<dbReference type="EMBL" id="CP130318">
    <property type="protein sequence ID" value="WNQ14168.1"/>
    <property type="molecule type" value="Genomic_DNA"/>
</dbReference>
<keyword evidence="4" id="KW-1185">Reference proteome</keyword>
<evidence type="ECO:0000313" key="3">
    <source>
        <dbReference type="EMBL" id="WNQ14168.1"/>
    </source>
</evidence>
<evidence type="ECO:0000313" key="4">
    <source>
        <dbReference type="Proteomes" id="UP001305702"/>
    </source>
</evidence>
<gene>
    <name evidence="3" type="ORF">MJA45_06340</name>
</gene>
<reference evidence="3 4" key="1">
    <citation type="submission" date="2022-02" db="EMBL/GenBank/DDBJ databases">
        <title>Paenibacillus sp. MBLB1776 Whole Genome Shotgun Sequencing.</title>
        <authorList>
            <person name="Hwang C.Y."/>
            <person name="Cho E.-S."/>
            <person name="Seo M.-J."/>
        </authorList>
    </citation>
    <scope>NUCLEOTIDE SEQUENCE [LARGE SCALE GENOMIC DNA]</scope>
    <source>
        <strain evidence="3 4">MBLB1776</strain>
    </source>
</reference>
<proteinExistence type="predicted"/>
<name>A0AA96LIY2_9BACL</name>
<feature type="domain" description="Replicative helicase loading/DNA remodeling protein DnaB N-terminal winged helix" evidence="2">
    <location>
        <begin position="13"/>
        <end position="208"/>
    </location>
</feature>
<organism evidence="3 4">
    <name type="scientific">Paenibacillus aurantius</name>
    <dbReference type="NCBI Taxonomy" id="2918900"/>
    <lineage>
        <taxon>Bacteria</taxon>
        <taxon>Bacillati</taxon>
        <taxon>Bacillota</taxon>
        <taxon>Bacilli</taxon>
        <taxon>Bacillales</taxon>
        <taxon>Paenibacillaceae</taxon>
        <taxon>Paenibacillus</taxon>
    </lineage>
</organism>
<dbReference type="InterPro" id="IPR058660">
    <property type="entry name" value="WHD_DnaB"/>
</dbReference>
<protein>
    <submittedName>
        <fullName evidence="3">DnaD domain protein</fullName>
    </submittedName>
</protein>
<dbReference type="Pfam" id="PF25888">
    <property type="entry name" value="WHD_DnaB"/>
    <property type="match status" value="1"/>
</dbReference>
<dbReference type="KEGG" id="paun:MJA45_06340"/>
<feature type="region of interest" description="Disordered" evidence="1">
    <location>
        <begin position="441"/>
        <end position="473"/>
    </location>
</feature>
<feature type="compositionally biased region" description="Acidic residues" evidence="1">
    <location>
        <begin position="464"/>
        <end position="473"/>
    </location>
</feature>
<dbReference type="Proteomes" id="UP001305702">
    <property type="component" value="Chromosome"/>
</dbReference>
<sequence length="488" mass="56694">MRITNLLHFTENHRFCVYRDFSLSSLDYRMLGGIYQPMVGAYAISVYSTLCQQLAADRAGFSALEQQRSLFLSLELEPGERGRKFFIEQTSKLEAVGLLQTTRRFLPAADDYIYEYQLYEPLSPGEFFKNQHLTMLLRDKVGKYMLLSLKDELVAPEPGGMEGSNAENLSVPFYELFRLNTQVIDYELEQALHQTASTRDSKAKLDVTTKGFTYSDIIMRFPRGSRNRAFVEALNDRQDQLVEINIMAKKYDLSLQETCRLLDEDSVFDEEGTLRKDAFQYKANLFYRQGKKREEQVERHLQKVVPLRSDETVPAEEKPVEMAYYLEVPALFQDQCDVHQYNMILRNEPYTVLLKKFFSQGQIPDRILDIFEKVDLNYKLSEEVINVLIHYIHTERRSWSKASIEFVAAEMLANQVTTYESAVEYIRAQIRYKEQAAAKASGQTGYKSRTKPKPRIPIVRQDTTEDDPVSAEEFEEMRRLAQKLDGKL</sequence>